<dbReference type="EMBL" id="VCIZ01000019">
    <property type="protein sequence ID" value="TSP09978.1"/>
    <property type="molecule type" value="Genomic_DNA"/>
</dbReference>
<protein>
    <submittedName>
        <fullName evidence="3">Uncharacterized protein</fullName>
    </submittedName>
</protein>
<evidence type="ECO:0000313" key="3">
    <source>
        <dbReference type="EMBL" id="TSP09978.1"/>
    </source>
</evidence>
<feature type="transmembrane region" description="Helical" evidence="2">
    <location>
        <begin position="43"/>
        <end position="67"/>
    </location>
</feature>
<organism evidence="3 4">
    <name type="scientific">Cupriavidus campinensis</name>
    <dbReference type="NCBI Taxonomy" id="151783"/>
    <lineage>
        <taxon>Bacteria</taxon>
        <taxon>Pseudomonadati</taxon>
        <taxon>Pseudomonadota</taxon>
        <taxon>Betaproteobacteria</taxon>
        <taxon>Burkholderiales</taxon>
        <taxon>Burkholderiaceae</taxon>
        <taxon>Cupriavidus</taxon>
    </lineage>
</organism>
<keyword evidence="2" id="KW-1133">Transmembrane helix</keyword>
<proteinExistence type="predicted"/>
<evidence type="ECO:0000256" key="1">
    <source>
        <dbReference type="SAM" id="MobiDB-lite"/>
    </source>
</evidence>
<keyword evidence="4" id="KW-1185">Reference proteome</keyword>
<feature type="compositionally biased region" description="Basic and acidic residues" evidence="1">
    <location>
        <begin position="173"/>
        <end position="187"/>
    </location>
</feature>
<evidence type="ECO:0000256" key="2">
    <source>
        <dbReference type="SAM" id="Phobius"/>
    </source>
</evidence>
<feature type="region of interest" description="Disordered" evidence="1">
    <location>
        <begin position="163"/>
        <end position="187"/>
    </location>
</feature>
<keyword evidence="2" id="KW-0812">Transmembrane</keyword>
<gene>
    <name evidence="3" type="ORF">FGG12_24870</name>
</gene>
<reference evidence="3 4" key="1">
    <citation type="submission" date="2019-05" db="EMBL/GenBank/DDBJ databases">
        <title>Whole genome sequence analysis of Cupriavidus campinensis S14E4C strain.</title>
        <authorList>
            <person name="Abbaszade G."/>
            <person name="Szabo A."/>
            <person name="Toumi M."/>
            <person name="Toth E."/>
        </authorList>
    </citation>
    <scope>NUCLEOTIDE SEQUENCE [LARGE SCALE GENOMIC DNA]</scope>
    <source>
        <strain evidence="3 4">S14E4C</strain>
    </source>
</reference>
<feature type="transmembrane region" description="Helical" evidence="2">
    <location>
        <begin position="121"/>
        <end position="138"/>
    </location>
</feature>
<evidence type="ECO:0000313" key="4">
    <source>
        <dbReference type="Proteomes" id="UP000318943"/>
    </source>
</evidence>
<sequence>MKPFGGGRVSKYELLLFFILPLFSPLCQLYLDFRLNENIVSVIVSAASIFAGLLLNLLVLLYSIVSADKRRGAGIEDSKERMLIEQSFYNISYAILICAVMVVASLLVLTKSGWWVRPSELVVYYFGFQLFLSVAQILKRCHKLLEYRIAAPETRETTAANHVWDGMPGTAQNDREKMGAKDDSIRT</sequence>
<dbReference type="Proteomes" id="UP000318943">
    <property type="component" value="Unassembled WGS sequence"/>
</dbReference>
<feature type="transmembrane region" description="Helical" evidence="2">
    <location>
        <begin position="12"/>
        <end position="31"/>
    </location>
</feature>
<name>A0ABY3EGN1_9BURK</name>
<feature type="transmembrane region" description="Helical" evidence="2">
    <location>
        <begin position="88"/>
        <end position="109"/>
    </location>
</feature>
<accession>A0ABY3EGN1</accession>
<dbReference type="RefSeq" id="WP_144202039.1">
    <property type="nucleotide sequence ID" value="NZ_VCIZ01000019.1"/>
</dbReference>
<comment type="caution">
    <text evidence="3">The sequence shown here is derived from an EMBL/GenBank/DDBJ whole genome shotgun (WGS) entry which is preliminary data.</text>
</comment>
<keyword evidence="2" id="KW-0472">Membrane</keyword>